<protein>
    <submittedName>
        <fullName evidence="1">Uncharacterized protein</fullName>
    </submittedName>
</protein>
<sequence length="99" mass="11693">MKQTEFTKQQRAQLSTGRILNYLALLDRRAAGTPDKQLQRDYRVTKSRIEFLLQDWVRPALEELLWQRPLNETGLIRSTDEPPTITTILTDSNLDRYFQ</sequence>
<keyword evidence="2" id="KW-1185">Reference proteome</keyword>
<evidence type="ECO:0000313" key="1">
    <source>
        <dbReference type="EMBL" id="PRY38419.1"/>
    </source>
</evidence>
<dbReference type="Proteomes" id="UP000238375">
    <property type="component" value="Unassembled WGS sequence"/>
</dbReference>
<dbReference type="RefSeq" id="WP_106138151.1">
    <property type="nucleotide sequence ID" value="NZ_PVTE01000009.1"/>
</dbReference>
<name>A0A2T0SYF5_9BACT</name>
<organism evidence="1 2">
    <name type="scientific">Spirosoma oryzae</name>
    <dbReference type="NCBI Taxonomy" id="1469603"/>
    <lineage>
        <taxon>Bacteria</taxon>
        <taxon>Pseudomonadati</taxon>
        <taxon>Bacteroidota</taxon>
        <taxon>Cytophagia</taxon>
        <taxon>Cytophagales</taxon>
        <taxon>Cytophagaceae</taxon>
        <taxon>Spirosoma</taxon>
    </lineage>
</organism>
<accession>A0A2T0SYF5</accession>
<dbReference type="EMBL" id="PVTE01000009">
    <property type="protein sequence ID" value="PRY38419.1"/>
    <property type="molecule type" value="Genomic_DNA"/>
</dbReference>
<gene>
    <name evidence="1" type="ORF">CLV58_109146</name>
</gene>
<proteinExistence type="predicted"/>
<reference evidence="1 2" key="1">
    <citation type="submission" date="2018-03" db="EMBL/GenBank/DDBJ databases">
        <title>Genomic Encyclopedia of Archaeal and Bacterial Type Strains, Phase II (KMG-II): from individual species to whole genera.</title>
        <authorList>
            <person name="Goeker M."/>
        </authorList>
    </citation>
    <scope>NUCLEOTIDE SEQUENCE [LARGE SCALE GENOMIC DNA]</scope>
    <source>
        <strain evidence="1 2">DSM 28354</strain>
    </source>
</reference>
<evidence type="ECO:0000313" key="2">
    <source>
        <dbReference type="Proteomes" id="UP000238375"/>
    </source>
</evidence>
<comment type="caution">
    <text evidence="1">The sequence shown here is derived from an EMBL/GenBank/DDBJ whole genome shotgun (WGS) entry which is preliminary data.</text>
</comment>
<dbReference type="AlphaFoldDB" id="A0A2T0SYF5"/>